<sequence length="68" mass="7575">MYGAARSLQPGHSNPTPSRLLCAQNPRPPPVTASFRAGSRVLPSFVARSSCWPDSLKSCRRQLFYREL</sequence>
<organism evidence="2 3">
    <name type="scientific">Portunus trituberculatus</name>
    <name type="common">Swimming crab</name>
    <name type="synonym">Neptunus trituberculatus</name>
    <dbReference type="NCBI Taxonomy" id="210409"/>
    <lineage>
        <taxon>Eukaryota</taxon>
        <taxon>Metazoa</taxon>
        <taxon>Ecdysozoa</taxon>
        <taxon>Arthropoda</taxon>
        <taxon>Crustacea</taxon>
        <taxon>Multicrustacea</taxon>
        <taxon>Malacostraca</taxon>
        <taxon>Eumalacostraca</taxon>
        <taxon>Eucarida</taxon>
        <taxon>Decapoda</taxon>
        <taxon>Pleocyemata</taxon>
        <taxon>Brachyura</taxon>
        <taxon>Eubrachyura</taxon>
        <taxon>Portunoidea</taxon>
        <taxon>Portunidae</taxon>
        <taxon>Portuninae</taxon>
        <taxon>Portunus</taxon>
    </lineage>
</organism>
<protein>
    <submittedName>
        <fullName evidence="2">Uncharacterized protein</fullName>
    </submittedName>
</protein>
<accession>A0A5B7FT76</accession>
<keyword evidence="3" id="KW-1185">Reference proteome</keyword>
<evidence type="ECO:0000313" key="2">
    <source>
        <dbReference type="EMBL" id="MPC48567.1"/>
    </source>
</evidence>
<evidence type="ECO:0000313" key="3">
    <source>
        <dbReference type="Proteomes" id="UP000324222"/>
    </source>
</evidence>
<comment type="caution">
    <text evidence="2">The sequence shown here is derived from an EMBL/GenBank/DDBJ whole genome shotgun (WGS) entry which is preliminary data.</text>
</comment>
<dbReference type="AlphaFoldDB" id="A0A5B7FT76"/>
<reference evidence="2 3" key="1">
    <citation type="submission" date="2019-05" db="EMBL/GenBank/DDBJ databases">
        <title>Another draft genome of Portunus trituberculatus and its Hox gene families provides insights of decapod evolution.</title>
        <authorList>
            <person name="Jeong J.-H."/>
            <person name="Song I."/>
            <person name="Kim S."/>
            <person name="Choi T."/>
            <person name="Kim D."/>
            <person name="Ryu S."/>
            <person name="Kim W."/>
        </authorList>
    </citation>
    <scope>NUCLEOTIDE SEQUENCE [LARGE SCALE GENOMIC DNA]</scope>
    <source>
        <tissue evidence="2">Muscle</tissue>
    </source>
</reference>
<dbReference type="EMBL" id="VSRR010008354">
    <property type="protein sequence ID" value="MPC48567.1"/>
    <property type="molecule type" value="Genomic_DNA"/>
</dbReference>
<dbReference type="Proteomes" id="UP000324222">
    <property type="component" value="Unassembled WGS sequence"/>
</dbReference>
<proteinExistence type="predicted"/>
<feature type="region of interest" description="Disordered" evidence="1">
    <location>
        <begin position="1"/>
        <end position="25"/>
    </location>
</feature>
<gene>
    <name evidence="2" type="ORF">E2C01_042343</name>
</gene>
<evidence type="ECO:0000256" key="1">
    <source>
        <dbReference type="SAM" id="MobiDB-lite"/>
    </source>
</evidence>
<name>A0A5B7FT76_PORTR</name>